<evidence type="ECO:0000256" key="1">
    <source>
        <dbReference type="ARBA" id="ARBA00008987"/>
    </source>
</evidence>
<evidence type="ECO:0000256" key="4">
    <source>
        <dbReference type="ARBA" id="ARBA00023157"/>
    </source>
</evidence>
<dbReference type="Pfam" id="PF00085">
    <property type="entry name" value="Thioredoxin"/>
    <property type="match status" value="1"/>
</dbReference>
<dbReference type="InterPro" id="IPR036249">
    <property type="entry name" value="Thioredoxin-like_sf"/>
</dbReference>
<feature type="active site" description="Nucleophile" evidence="8">
    <location>
        <position position="28"/>
    </location>
</feature>
<dbReference type="InterPro" id="IPR017937">
    <property type="entry name" value="Thioredoxin_CS"/>
</dbReference>
<feature type="site" description="Contributes to redox potential value" evidence="8">
    <location>
        <position position="26"/>
    </location>
</feature>
<dbReference type="Proteomes" id="UP000033054">
    <property type="component" value="Chromosome"/>
</dbReference>
<evidence type="ECO:0000313" key="11">
    <source>
        <dbReference type="EMBL" id="AKD57074.1"/>
    </source>
</evidence>
<feature type="site" description="Deprotonates C-terminal active site Cys" evidence="8">
    <location>
        <position position="27"/>
    </location>
</feature>
<dbReference type="GO" id="GO:0015035">
    <property type="term" value="F:protein-disulfide reductase activity"/>
    <property type="evidence" value="ECO:0007669"/>
    <property type="project" value="UniProtKB-UniRule"/>
</dbReference>
<evidence type="ECO:0000256" key="6">
    <source>
        <dbReference type="NCBIfam" id="TIGR01068"/>
    </source>
</evidence>
<dbReference type="STRING" id="1379870.SD10_21440"/>
<dbReference type="EMBL" id="CP010429">
    <property type="protein sequence ID" value="AKD57074.1"/>
    <property type="molecule type" value="Genomic_DNA"/>
</dbReference>
<dbReference type="PROSITE" id="PS51352">
    <property type="entry name" value="THIOREDOXIN_2"/>
    <property type="match status" value="1"/>
</dbReference>
<organism evidence="11 12">
    <name type="scientific">Spirosoma radiotolerans</name>
    <dbReference type="NCBI Taxonomy" id="1379870"/>
    <lineage>
        <taxon>Bacteria</taxon>
        <taxon>Pseudomonadati</taxon>
        <taxon>Bacteroidota</taxon>
        <taxon>Cytophagia</taxon>
        <taxon>Cytophagales</taxon>
        <taxon>Cytophagaceae</taxon>
        <taxon>Spirosoma</taxon>
    </lineage>
</organism>
<feature type="active site" description="Nucleophile" evidence="8">
    <location>
        <position position="25"/>
    </location>
</feature>
<dbReference type="FunFam" id="3.40.30.10:FF:000001">
    <property type="entry name" value="Thioredoxin"/>
    <property type="match status" value="1"/>
</dbReference>
<evidence type="ECO:0000259" key="10">
    <source>
        <dbReference type="PROSITE" id="PS51352"/>
    </source>
</evidence>
<evidence type="ECO:0000256" key="7">
    <source>
        <dbReference type="PIRNR" id="PIRNR000077"/>
    </source>
</evidence>
<dbReference type="PRINTS" id="PR00421">
    <property type="entry name" value="THIOREDOXIN"/>
</dbReference>
<dbReference type="GO" id="GO:0045454">
    <property type="term" value="P:cell redox homeostasis"/>
    <property type="evidence" value="ECO:0007669"/>
    <property type="project" value="TreeGrafter"/>
</dbReference>
<dbReference type="PROSITE" id="PS00194">
    <property type="entry name" value="THIOREDOXIN_1"/>
    <property type="match status" value="1"/>
</dbReference>
<evidence type="ECO:0000256" key="3">
    <source>
        <dbReference type="ARBA" id="ARBA00022982"/>
    </source>
</evidence>
<dbReference type="CDD" id="cd02947">
    <property type="entry name" value="TRX_family"/>
    <property type="match status" value="1"/>
</dbReference>
<reference evidence="11 12" key="1">
    <citation type="journal article" date="2014" name="Curr. Microbiol.">
        <title>Spirosoma radiotolerans sp. nov., a gamma-radiation-resistant bacterium isolated from gamma ray-irradiated soil.</title>
        <authorList>
            <person name="Lee J.J."/>
            <person name="Srinivasan S."/>
            <person name="Lim S."/>
            <person name="Joe M."/>
            <person name="Im S."/>
            <person name="Bae S.I."/>
            <person name="Park K.R."/>
            <person name="Han J.H."/>
            <person name="Park S.H."/>
            <person name="Joo B.M."/>
            <person name="Park S.J."/>
            <person name="Kim M.K."/>
        </authorList>
    </citation>
    <scope>NUCLEOTIDE SEQUENCE [LARGE SCALE GENOMIC DNA]</scope>
    <source>
        <strain evidence="11 12">DG5A</strain>
    </source>
</reference>
<dbReference type="HOGENOM" id="CLU_090389_10_4_10"/>
<evidence type="ECO:0000256" key="2">
    <source>
        <dbReference type="ARBA" id="ARBA00022448"/>
    </source>
</evidence>
<dbReference type="InterPro" id="IPR013766">
    <property type="entry name" value="Thioredoxin_domain"/>
</dbReference>
<feature type="site" description="Deprotonates C-terminal active site Cys" evidence="8">
    <location>
        <position position="19"/>
    </location>
</feature>
<dbReference type="AlphaFoldDB" id="A0A0E3ZYX0"/>
<keyword evidence="4 9" id="KW-1015">Disulfide bond</keyword>
<evidence type="ECO:0000256" key="5">
    <source>
        <dbReference type="ARBA" id="ARBA00023284"/>
    </source>
</evidence>
<evidence type="ECO:0000256" key="9">
    <source>
        <dbReference type="PIRSR" id="PIRSR000077-4"/>
    </source>
</evidence>
<dbReference type="GO" id="GO:0005829">
    <property type="term" value="C:cytosol"/>
    <property type="evidence" value="ECO:0007669"/>
    <property type="project" value="TreeGrafter"/>
</dbReference>
<protein>
    <recommendedName>
        <fullName evidence="6 7">Thioredoxin</fullName>
    </recommendedName>
</protein>
<evidence type="ECO:0000313" key="12">
    <source>
        <dbReference type="Proteomes" id="UP000033054"/>
    </source>
</evidence>
<dbReference type="NCBIfam" id="TIGR01068">
    <property type="entry name" value="thioredoxin"/>
    <property type="match status" value="1"/>
</dbReference>
<dbReference type="PIRSF" id="PIRSF000077">
    <property type="entry name" value="Thioredoxin"/>
    <property type="match status" value="1"/>
</dbReference>
<dbReference type="InterPro" id="IPR005746">
    <property type="entry name" value="Thioredoxin"/>
</dbReference>
<feature type="disulfide bond" description="Redox-active" evidence="9">
    <location>
        <begin position="25"/>
        <end position="28"/>
    </location>
</feature>
<dbReference type="RefSeq" id="WP_046576618.1">
    <property type="nucleotide sequence ID" value="NZ_CP010429.1"/>
</dbReference>
<dbReference type="OrthoDB" id="9790390at2"/>
<dbReference type="SUPFAM" id="SSF52833">
    <property type="entry name" value="Thioredoxin-like"/>
    <property type="match status" value="1"/>
</dbReference>
<dbReference type="KEGG" id="srd:SD10_21440"/>
<keyword evidence="2" id="KW-0813">Transport</keyword>
<gene>
    <name evidence="11" type="ORF">SD10_21440</name>
</gene>
<accession>A0A0E3ZYX0</accession>
<dbReference type="PANTHER" id="PTHR45663">
    <property type="entry name" value="GEO12009P1"/>
    <property type="match status" value="1"/>
</dbReference>
<keyword evidence="5 9" id="KW-0676">Redox-active center</keyword>
<keyword evidence="3" id="KW-0249">Electron transport</keyword>
<dbReference type="PANTHER" id="PTHR45663:SF11">
    <property type="entry name" value="GEO12009P1"/>
    <property type="match status" value="1"/>
</dbReference>
<comment type="similarity">
    <text evidence="1 7">Belongs to the thioredoxin family.</text>
</comment>
<dbReference type="Gene3D" id="3.40.30.10">
    <property type="entry name" value="Glutaredoxin"/>
    <property type="match status" value="1"/>
</dbReference>
<proteinExistence type="inferred from homology"/>
<name>A0A0E3ZYX0_9BACT</name>
<evidence type="ECO:0000256" key="8">
    <source>
        <dbReference type="PIRSR" id="PIRSR000077-1"/>
    </source>
</evidence>
<keyword evidence="12" id="KW-1185">Reference proteome</keyword>
<feature type="domain" description="Thioredoxin" evidence="10">
    <location>
        <begin position="1"/>
        <end position="101"/>
    </location>
</feature>
<sequence>MNKQSFKELINGDKPVLVDFYADWCGPCKQQAPILKQLTERSGDKVRVVKIDVDKAQAAAQQYQIRSIPTMIMFKDGKIVWRQSGVQPLTTLEGLVRQFGN</sequence>
<dbReference type="PATRIC" id="fig|1379870.5.peg.4628"/>